<protein>
    <submittedName>
        <fullName evidence="5">Polyamine ABC transporter ATP-binding protein</fullName>
    </submittedName>
</protein>
<dbReference type="Pfam" id="PF00005">
    <property type="entry name" value="ABC_tran"/>
    <property type="match status" value="1"/>
</dbReference>
<dbReference type="InterPro" id="IPR003439">
    <property type="entry name" value="ABC_transporter-like_ATP-bd"/>
</dbReference>
<keyword evidence="3 5" id="KW-0067">ATP-binding</keyword>
<evidence type="ECO:0000256" key="1">
    <source>
        <dbReference type="ARBA" id="ARBA00022448"/>
    </source>
</evidence>
<dbReference type="GO" id="GO:0005524">
    <property type="term" value="F:ATP binding"/>
    <property type="evidence" value="ECO:0007669"/>
    <property type="project" value="UniProtKB-KW"/>
</dbReference>
<dbReference type="AlphaFoldDB" id="A0A0F3GKD9"/>
<dbReference type="PANTHER" id="PTHR43023:SF6">
    <property type="entry name" value="INTERMEMBRANE PHOSPHOLIPID TRANSPORT SYSTEM ATP-BINDING PROTEIN MLAF"/>
    <property type="match status" value="1"/>
</dbReference>
<evidence type="ECO:0000256" key="3">
    <source>
        <dbReference type="ARBA" id="ARBA00022840"/>
    </source>
</evidence>
<dbReference type="Proteomes" id="UP000033423">
    <property type="component" value="Unassembled WGS sequence"/>
</dbReference>
<name>A0A0F3GKD9_9BACT</name>
<comment type="caution">
    <text evidence="5">The sequence shown here is derived from an EMBL/GenBank/DDBJ whole genome shotgun (WGS) entry which is preliminary data.</text>
</comment>
<dbReference type="CDD" id="cd03261">
    <property type="entry name" value="ABC_Org_Solvent_Resistant"/>
    <property type="match status" value="1"/>
</dbReference>
<dbReference type="PROSITE" id="PS50893">
    <property type="entry name" value="ABC_TRANSPORTER_2"/>
    <property type="match status" value="1"/>
</dbReference>
<accession>A0A0F3GKD9</accession>
<dbReference type="GO" id="GO:0016887">
    <property type="term" value="F:ATP hydrolysis activity"/>
    <property type="evidence" value="ECO:0007669"/>
    <property type="project" value="InterPro"/>
</dbReference>
<evidence type="ECO:0000256" key="2">
    <source>
        <dbReference type="ARBA" id="ARBA00022741"/>
    </source>
</evidence>
<sequence>METAIDVSGLTAYYGSREVLKNLTLGIPRLMTTVIIGGSGCGKTTLLKHLIGLLKPARGTININDKDITKLNDNALIEFKKKMGVLFQGAALLNSMSLADNVALPLREHTHLKQPIIDIIVRMKLDLVGLTGFGDYYPAQLSGGMKKRAGIARAMAMDPELLFFDEPSAGLDPVTAAGLDDLIIKLHKTFKLTLVVVTHELASIFTIADYVIMLDAGDIIFIGTIEELKTSSNPKVLAFLHRKSEEEPYRPQDYFKIISGS</sequence>
<keyword evidence="2" id="KW-0547">Nucleotide-binding</keyword>
<organism evidence="5 6">
    <name type="scientific">Candidatus Magnetobacterium bavaricum</name>
    <dbReference type="NCBI Taxonomy" id="29290"/>
    <lineage>
        <taxon>Bacteria</taxon>
        <taxon>Pseudomonadati</taxon>
        <taxon>Nitrospirota</taxon>
        <taxon>Thermodesulfovibrionia</taxon>
        <taxon>Thermodesulfovibrionales</taxon>
        <taxon>Candidatus Magnetobacteriaceae</taxon>
        <taxon>Candidatus Magnetobacterium</taxon>
    </lineage>
</organism>
<feature type="domain" description="ABC transporter" evidence="4">
    <location>
        <begin position="5"/>
        <end position="241"/>
    </location>
</feature>
<dbReference type="PATRIC" id="fig|29290.4.peg.7137"/>
<evidence type="ECO:0000259" key="4">
    <source>
        <dbReference type="PROSITE" id="PS50893"/>
    </source>
</evidence>
<dbReference type="InterPro" id="IPR027417">
    <property type="entry name" value="P-loop_NTPase"/>
</dbReference>
<evidence type="ECO:0000313" key="5">
    <source>
        <dbReference type="EMBL" id="KJU82419.1"/>
    </source>
</evidence>
<keyword evidence="1" id="KW-0813">Transport</keyword>
<dbReference type="PROSITE" id="PS00211">
    <property type="entry name" value="ABC_TRANSPORTER_1"/>
    <property type="match status" value="1"/>
</dbReference>
<dbReference type="SUPFAM" id="SSF52540">
    <property type="entry name" value="P-loop containing nucleoside triphosphate hydrolases"/>
    <property type="match status" value="1"/>
</dbReference>
<gene>
    <name evidence="5" type="ORF">MBAV_005393</name>
</gene>
<dbReference type="EMBL" id="LACI01002327">
    <property type="protein sequence ID" value="KJU82419.1"/>
    <property type="molecule type" value="Genomic_DNA"/>
</dbReference>
<dbReference type="Gene3D" id="3.40.50.300">
    <property type="entry name" value="P-loop containing nucleotide triphosphate hydrolases"/>
    <property type="match status" value="1"/>
</dbReference>
<evidence type="ECO:0000313" key="6">
    <source>
        <dbReference type="Proteomes" id="UP000033423"/>
    </source>
</evidence>
<dbReference type="PANTHER" id="PTHR43023">
    <property type="entry name" value="PROTEIN TRIGALACTOSYLDIACYLGLYCEROL 3, CHLOROPLASTIC"/>
    <property type="match status" value="1"/>
</dbReference>
<reference evidence="5 6" key="1">
    <citation type="submission" date="2015-02" db="EMBL/GenBank/DDBJ databases">
        <title>Single-cell genomics of uncultivated deep-branching MTB reveals a conserved set of magnetosome genes.</title>
        <authorList>
            <person name="Kolinko S."/>
            <person name="Richter M."/>
            <person name="Glockner F.O."/>
            <person name="Brachmann A."/>
            <person name="Schuler D."/>
        </authorList>
    </citation>
    <scope>NUCLEOTIDE SEQUENCE [LARGE SCALE GENOMIC DNA]</scope>
    <source>
        <strain evidence="5">TM-1</strain>
    </source>
</reference>
<proteinExistence type="predicted"/>
<keyword evidence="6" id="KW-1185">Reference proteome</keyword>
<dbReference type="InterPro" id="IPR017871">
    <property type="entry name" value="ABC_transporter-like_CS"/>
</dbReference>
<dbReference type="SMART" id="SM00382">
    <property type="entry name" value="AAA"/>
    <property type="match status" value="1"/>
</dbReference>
<dbReference type="InterPro" id="IPR003593">
    <property type="entry name" value="AAA+_ATPase"/>
</dbReference>